<accession>A0A6S6PGA0</accession>
<dbReference type="Proteomes" id="UP000515734">
    <property type="component" value="Chromosome"/>
</dbReference>
<dbReference type="AlphaFoldDB" id="A0A6S6PGA0"/>
<evidence type="ECO:0000256" key="1">
    <source>
        <dbReference type="SAM" id="MobiDB-lite"/>
    </source>
</evidence>
<evidence type="ECO:0000313" key="3">
    <source>
        <dbReference type="Proteomes" id="UP000515734"/>
    </source>
</evidence>
<evidence type="ECO:0008006" key="4">
    <source>
        <dbReference type="Google" id="ProtNLM"/>
    </source>
</evidence>
<dbReference type="EMBL" id="AP023287">
    <property type="protein sequence ID" value="BCI55008.1"/>
    <property type="molecule type" value="Genomic_DNA"/>
</dbReference>
<sequence>MITPIYSLSEAAELIGVSDEWLRSKLRDHTFAGLKRAGRWAMTEPQIEHAIEAMSTEARPVEKPSPAGLARNSKFRRRIERRSA</sequence>
<gene>
    <name evidence="2" type="ORF">NIIDNTM18_42860</name>
</gene>
<name>A0A6S6PGA0_9MYCO</name>
<proteinExistence type="predicted"/>
<feature type="region of interest" description="Disordered" evidence="1">
    <location>
        <begin position="55"/>
        <end position="84"/>
    </location>
</feature>
<organism evidence="2 3">
    <name type="scientific">Mycolicibacterium litorale</name>
    <dbReference type="NCBI Taxonomy" id="758802"/>
    <lineage>
        <taxon>Bacteria</taxon>
        <taxon>Bacillati</taxon>
        <taxon>Actinomycetota</taxon>
        <taxon>Actinomycetes</taxon>
        <taxon>Mycobacteriales</taxon>
        <taxon>Mycobacteriaceae</taxon>
        <taxon>Mycolicibacterium</taxon>
    </lineage>
</organism>
<reference evidence="2 3" key="1">
    <citation type="submission" date="2020-07" db="EMBL/GenBank/DDBJ databases">
        <title>Complete genome sequence of Mycolicibacterium litorale like strain isolated from cardiac implantable electronic device infection.</title>
        <authorList>
            <person name="Fukano H."/>
            <person name="Miyama H."/>
            <person name="Hoshino Y."/>
        </authorList>
    </citation>
    <scope>NUCLEOTIDE SEQUENCE [LARGE SCALE GENOMIC DNA]</scope>
    <source>
        <strain evidence="2 3">NIIDNTM18</strain>
    </source>
</reference>
<protein>
    <recommendedName>
        <fullName evidence="4">Helix-turn-helix domain-containing protein</fullName>
    </recommendedName>
</protein>
<evidence type="ECO:0000313" key="2">
    <source>
        <dbReference type="EMBL" id="BCI55008.1"/>
    </source>
</evidence>
<feature type="compositionally biased region" description="Basic residues" evidence="1">
    <location>
        <begin position="73"/>
        <end position="84"/>
    </location>
</feature>